<organism evidence="1 2">
    <name type="scientific">Deinococcus soli</name>
    <name type="common">ex Cha et al. 2016</name>
    <dbReference type="NCBI Taxonomy" id="1309411"/>
    <lineage>
        <taxon>Bacteria</taxon>
        <taxon>Thermotogati</taxon>
        <taxon>Deinococcota</taxon>
        <taxon>Deinococci</taxon>
        <taxon>Deinococcales</taxon>
        <taxon>Deinococcaceae</taxon>
        <taxon>Deinococcus</taxon>
    </lineage>
</organism>
<evidence type="ECO:0000313" key="1">
    <source>
        <dbReference type="EMBL" id="MDR6218208.1"/>
    </source>
</evidence>
<dbReference type="EMBL" id="JAVDQK010000004">
    <property type="protein sequence ID" value="MDR6218208.1"/>
    <property type="molecule type" value="Genomic_DNA"/>
</dbReference>
<keyword evidence="1" id="KW-0238">DNA-binding</keyword>
<name>A0AAE4BKV3_9DEIO</name>
<dbReference type="Proteomes" id="UP001185331">
    <property type="component" value="Unassembled WGS sequence"/>
</dbReference>
<gene>
    <name evidence="1" type="ORF">J2Y00_001771</name>
</gene>
<comment type="caution">
    <text evidence="1">The sequence shown here is derived from an EMBL/GenBank/DDBJ whole genome shotgun (WGS) entry which is preliminary data.</text>
</comment>
<proteinExistence type="predicted"/>
<protein>
    <submittedName>
        <fullName evidence="1">DNA-binding transcriptional ArsR family regulator</fullName>
    </submittedName>
</protein>
<dbReference type="RefSeq" id="WP_309854426.1">
    <property type="nucleotide sequence ID" value="NZ_JAVDQJ010000005.1"/>
</dbReference>
<reference evidence="1" key="1">
    <citation type="submission" date="2023-07" db="EMBL/GenBank/DDBJ databases">
        <title>Sorghum-associated microbial communities from plants grown in Nebraska, USA.</title>
        <authorList>
            <person name="Schachtman D."/>
        </authorList>
    </citation>
    <scope>NUCLEOTIDE SEQUENCE</scope>
    <source>
        <strain evidence="1">BE330</strain>
    </source>
</reference>
<dbReference type="AlphaFoldDB" id="A0AAE4BKV3"/>
<accession>A0AAE4BKV3</accession>
<sequence length="736" mass="79714">MTQTRACTPLPTELRVEQPATRLSDNQLKTLREFDAPQSVANVATGTYDRHRLSTMVLKFVKRGLLTRVGPGLYTLTDLGRDAITPGSRVTRVEMPGAPLPPALAHTVLTSAPTFMAAARDAGVTAERLAPRLGAADTFVSGDAASVALGMRRPGPLFNRARHSGVPIAQRHLPLPWLEREAQARQAPLLGEESVGILAREFGLSAQEGTRRARQAGLTLFFRLNPSTGRSLHVDADGALTLRALLGSVTPARSTSSADIESHVRAAGPDGLIISQILPLTDLARETVTVHLDRLVNHCRLQRFGYGAGIPSTYRHVDFSHLPDPVQRRHDGRAVVPRETVEAAVTAGGPLGVTINDLRDTLSLSDFGLYTHVRALVAEGRVQEFGGQGRTNTLVWRHVTFAEHPTDGLSRRPNAQQHKTQADKDWMLADLRRAGPEGLPFRGLIAACLHRATHLTRLIRELVASDLVDYYPSTNSSLPARYRHAEFRAEPPPTLVPVVKDMSSVTAAAQTSRTHARALMLTALRHARNGLSAADLRAQIGAPRTAFEQALRAEVTAGNIQRAKQGRNVVYTSLRANATRTVGKKALQDLLSAERTLLRAGPGGLPLHALRASIGNAKVAEALLRPGGPVRVWQPPFGPRGALWTRHEAYHAAGHAPVKLAYHLHLARQALQQAGPDGLDEVALRRAAHVTAVTPEEFMAALTSQDWAEVRAGQPRHVTYATPGTGWPHEFHEAAD</sequence>
<dbReference type="GO" id="GO:0003677">
    <property type="term" value="F:DNA binding"/>
    <property type="evidence" value="ECO:0007669"/>
    <property type="project" value="UniProtKB-KW"/>
</dbReference>
<evidence type="ECO:0000313" key="2">
    <source>
        <dbReference type="Proteomes" id="UP001185331"/>
    </source>
</evidence>